<name>A0A7K0BVX4_9ACTN</name>
<dbReference type="AlphaFoldDB" id="A0A7K0BVX4"/>
<keyword evidence="1" id="KW-1133">Transmembrane helix</keyword>
<keyword evidence="1" id="KW-0812">Transmembrane</keyword>
<accession>A0A7K0BVX4</accession>
<proteinExistence type="predicted"/>
<gene>
    <name evidence="2" type="ORF">ACRB68_34030</name>
</gene>
<feature type="transmembrane region" description="Helical" evidence="1">
    <location>
        <begin position="33"/>
        <end position="52"/>
    </location>
</feature>
<keyword evidence="3" id="KW-1185">Reference proteome</keyword>
<reference evidence="2 3" key="1">
    <citation type="submission" date="2019-10" db="EMBL/GenBank/DDBJ databases">
        <title>Actinomadura rubteroloni sp. nov. and Actinomadura macrotermitis sp. nov., isolated from the gut of fungus growing-termite Macrotermes natalensis.</title>
        <authorList>
            <person name="Benndorf R."/>
            <person name="Martin K."/>
            <person name="Kuefner M."/>
            <person name="De Beer W."/>
            <person name="Kaster A.-K."/>
            <person name="Vollmers J."/>
            <person name="Poulsen M."/>
            <person name="Beemelmanns C."/>
        </authorList>
    </citation>
    <scope>NUCLEOTIDE SEQUENCE [LARGE SCALE GENOMIC DNA]</scope>
    <source>
        <strain evidence="2 3">RB68</strain>
    </source>
</reference>
<organism evidence="2 3">
    <name type="scientific">Actinomadura macrotermitis</name>
    <dbReference type="NCBI Taxonomy" id="2585200"/>
    <lineage>
        <taxon>Bacteria</taxon>
        <taxon>Bacillati</taxon>
        <taxon>Actinomycetota</taxon>
        <taxon>Actinomycetes</taxon>
        <taxon>Streptosporangiales</taxon>
        <taxon>Thermomonosporaceae</taxon>
        <taxon>Actinomadura</taxon>
    </lineage>
</organism>
<protein>
    <submittedName>
        <fullName evidence="2">Uncharacterized protein</fullName>
    </submittedName>
</protein>
<evidence type="ECO:0000256" key="1">
    <source>
        <dbReference type="SAM" id="Phobius"/>
    </source>
</evidence>
<dbReference type="RefSeq" id="WP_153533401.1">
    <property type="nucleotide sequence ID" value="NZ_WEGH01000002.1"/>
</dbReference>
<evidence type="ECO:0000313" key="2">
    <source>
        <dbReference type="EMBL" id="MQY05330.1"/>
    </source>
</evidence>
<keyword evidence="1" id="KW-0472">Membrane</keyword>
<comment type="caution">
    <text evidence="2">The sequence shown here is derived from an EMBL/GenBank/DDBJ whole genome shotgun (WGS) entry which is preliminary data.</text>
</comment>
<evidence type="ECO:0000313" key="3">
    <source>
        <dbReference type="Proteomes" id="UP000487268"/>
    </source>
</evidence>
<dbReference type="Proteomes" id="UP000487268">
    <property type="component" value="Unassembled WGS sequence"/>
</dbReference>
<sequence length="59" mass="6235">MNGRSTLIVLLPLMCAVAFLTLRDTLSTGGTADTVVAAAFVVIEVVLCALASRETRRAR</sequence>
<dbReference type="EMBL" id="WEGH01000002">
    <property type="protein sequence ID" value="MQY05330.1"/>
    <property type="molecule type" value="Genomic_DNA"/>
</dbReference>